<name>A0A4C1T4Y0_EUMVA</name>
<protein>
    <submittedName>
        <fullName evidence="1">Uncharacterized protein</fullName>
    </submittedName>
</protein>
<dbReference type="Proteomes" id="UP000299102">
    <property type="component" value="Unassembled WGS sequence"/>
</dbReference>
<dbReference type="AlphaFoldDB" id="A0A4C1T4Y0"/>
<reference evidence="1 2" key="1">
    <citation type="journal article" date="2019" name="Commun. Biol.">
        <title>The bagworm genome reveals a unique fibroin gene that provides high tensile strength.</title>
        <authorList>
            <person name="Kono N."/>
            <person name="Nakamura H."/>
            <person name="Ohtoshi R."/>
            <person name="Tomita M."/>
            <person name="Numata K."/>
            <person name="Arakawa K."/>
        </authorList>
    </citation>
    <scope>NUCLEOTIDE SEQUENCE [LARGE SCALE GENOMIC DNA]</scope>
</reference>
<evidence type="ECO:0000313" key="2">
    <source>
        <dbReference type="Proteomes" id="UP000299102"/>
    </source>
</evidence>
<dbReference type="EMBL" id="BGZK01000034">
    <property type="protein sequence ID" value="GBP09235.1"/>
    <property type="molecule type" value="Genomic_DNA"/>
</dbReference>
<proteinExistence type="predicted"/>
<comment type="caution">
    <text evidence="1">The sequence shown here is derived from an EMBL/GenBank/DDBJ whole genome shotgun (WGS) entry which is preliminary data.</text>
</comment>
<keyword evidence="2" id="KW-1185">Reference proteome</keyword>
<accession>A0A4C1T4Y0</accession>
<gene>
    <name evidence="1" type="ORF">EVAR_4090_1</name>
</gene>
<sequence>MCLFCDRPPIYRGEADQRRSPTIYSVSHKLQELFSKGSSVHRGERVASATLPASYNAPLRKLRKNCEVTLQRCNNNTTRVRKHGHALCGAYSNSLVDGRDGLLSDEFNSYVGIHRICPGFGQFETVIASEIETGTVDKIECGIGISIRSVTGIEMKRNETVPGWALRADTKLRFTARSDQHKR</sequence>
<organism evidence="1 2">
    <name type="scientific">Eumeta variegata</name>
    <name type="common">Bagworm moth</name>
    <name type="synonym">Eumeta japonica</name>
    <dbReference type="NCBI Taxonomy" id="151549"/>
    <lineage>
        <taxon>Eukaryota</taxon>
        <taxon>Metazoa</taxon>
        <taxon>Ecdysozoa</taxon>
        <taxon>Arthropoda</taxon>
        <taxon>Hexapoda</taxon>
        <taxon>Insecta</taxon>
        <taxon>Pterygota</taxon>
        <taxon>Neoptera</taxon>
        <taxon>Endopterygota</taxon>
        <taxon>Lepidoptera</taxon>
        <taxon>Glossata</taxon>
        <taxon>Ditrysia</taxon>
        <taxon>Tineoidea</taxon>
        <taxon>Psychidae</taxon>
        <taxon>Oiketicinae</taxon>
        <taxon>Eumeta</taxon>
    </lineage>
</organism>
<evidence type="ECO:0000313" key="1">
    <source>
        <dbReference type="EMBL" id="GBP09235.1"/>
    </source>
</evidence>